<organism evidence="3 4">
    <name type="scientific">Bacillus cereus</name>
    <dbReference type="NCBI Taxonomy" id="1396"/>
    <lineage>
        <taxon>Bacteria</taxon>
        <taxon>Bacillati</taxon>
        <taxon>Bacillota</taxon>
        <taxon>Bacilli</taxon>
        <taxon>Bacillales</taxon>
        <taxon>Bacillaceae</taxon>
        <taxon>Bacillus</taxon>
        <taxon>Bacillus cereus group</taxon>
    </lineage>
</organism>
<evidence type="ECO:0000259" key="2">
    <source>
        <dbReference type="PROSITE" id="PS51123"/>
    </source>
</evidence>
<comment type="caution">
    <text evidence="3">The sequence shown here is derived from an EMBL/GenBank/DDBJ whole genome shotgun (WGS) entry which is preliminary data.</text>
</comment>
<reference evidence="3 4" key="1">
    <citation type="journal article" date="2019" name="Environ. Microbiol.">
        <title>An active ?-lactamase is a part of an orchestrated cell wall stress resistance network of Bacillus subtilis and related rhizosphere species.</title>
        <authorList>
            <person name="Bucher T."/>
            <person name="Keren-Paz A."/>
            <person name="Hausser J."/>
            <person name="Olender T."/>
            <person name="Cytryn E."/>
            <person name="Kolodkin-Gal I."/>
        </authorList>
    </citation>
    <scope>NUCLEOTIDE SEQUENCE [LARGE SCALE GENOMIC DNA]</scope>
    <source>
        <strain evidence="3 4">I32</strain>
    </source>
</reference>
<keyword evidence="3" id="KW-0282">Flagellum</keyword>
<gene>
    <name evidence="3" type="primary">motB</name>
    <name evidence="3" type="ORF">FC695_35355</name>
</gene>
<dbReference type="InterPro" id="IPR036737">
    <property type="entry name" value="OmpA-like_sf"/>
</dbReference>
<keyword evidence="3" id="KW-0969">Cilium</keyword>
<dbReference type="PROSITE" id="PS51123">
    <property type="entry name" value="OMPA_2"/>
    <property type="match status" value="1"/>
</dbReference>
<dbReference type="InterPro" id="IPR006665">
    <property type="entry name" value="OmpA-like"/>
</dbReference>
<dbReference type="SUPFAM" id="SSF103088">
    <property type="entry name" value="OmpA-like"/>
    <property type="match status" value="1"/>
</dbReference>
<feature type="non-terminal residue" evidence="3">
    <location>
        <position position="1"/>
    </location>
</feature>
<dbReference type="EMBL" id="SZOH01003609">
    <property type="protein sequence ID" value="TKI89829.1"/>
    <property type="molecule type" value="Genomic_DNA"/>
</dbReference>
<keyword evidence="1" id="KW-0472">Membrane</keyword>
<keyword evidence="3" id="KW-0966">Cell projection</keyword>
<evidence type="ECO:0000256" key="1">
    <source>
        <dbReference type="PROSITE-ProRule" id="PRU00473"/>
    </source>
</evidence>
<dbReference type="Gene3D" id="3.30.1330.60">
    <property type="entry name" value="OmpA-like domain"/>
    <property type="match status" value="1"/>
</dbReference>
<dbReference type="Proteomes" id="UP000308444">
    <property type="component" value="Unassembled WGS sequence"/>
</dbReference>
<proteinExistence type="predicted"/>
<evidence type="ECO:0000313" key="4">
    <source>
        <dbReference type="Proteomes" id="UP000308444"/>
    </source>
</evidence>
<dbReference type="AlphaFoldDB" id="A0A9X9F2B1"/>
<dbReference type="GO" id="GO:0016020">
    <property type="term" value="C:membrane"/>
    <property type="evidence" value="ECO:0007669"/>
    <property type="project" value="UniProtKB-UniRule"/>
</dbReference>
<sequence>SIAPNDTQEGKAKNRRVEVFILPLTEKVK</sequence>
<evidence type="ECO:0000313" key="3">
    <source>
        <dbReference type="EMBL" id="TKI89829.1"/>
    </source>
</evidence>
<accession>A0A9X9F2B1</accession>
<protein>
    <submittedName>
        <fullName evidence="3">Flagellar motor protein MotB</fullName>
    </submittedName>
</protein>
<feature type="domain" description="OmpA-like" evidence="2">
    <location>
        <begin position="1"/>
        <end position="25"/>
    </location>
</feature>
<name>A0A9X9F2B1_BACCE</name>